<dbReference type="OrthoDB" id="1302530at2759"/>
<evidence type="ECO:0000313" key="1">
    <source>
        <dbReference type="EMBL" id="KAJ8548052.1"/>
    </source>
</evidence>
<sequence length="223" mass="25106">MPASLLTCSQLRHLTLQNCSILYEQDFKGVDRLISLELRDVTISSKLLERSISRACCSSSWCCRSQFFAAGAGEVPMRLSYDLCYVKYLCISSIYLSDPNEVSYALCLIRSFPFLQSMEIKVESDDNDIPALESLEVERLSDVTFNYLKEVELKNTWHNSGDAACEASVGQVSPELVSMLIEPCLVEESATVKILAKLIKFQRASPKAEVVYKLDKHPNRRSV</sequence>
<reference evidence="2" key="1">
    <citation type="journal article" date="2023" name="Proc. Natl. Acad. Sci. U.S.A.">
        <title>Genomic and structural basis for evolution of tropane alkaloid biosynthesis.</title>
        <authorList>
            <person name="Wanga Y.-J."/>
            <person name="Taina T."/>
            <person name="Yua J.-Y."/>
            <person name="Lia J."/>
            <person name="Xua B."/>
            <person name="Chenc J."/>
            <person name="D'Auriad J.C."/>
            <person name="Huanga J.-P."/>
            <person name="Huanga S.-X."/>
        </authorList>
    </citation>
    <scope>NUCLEOTIDE SEQUENCE [LARGE SCALE GENOMIC DNA]</scope>
    <source>
        <strain evidence="2">cv. KIB-2019</strain>
    </source>
</reference>
<dbReference type="AlphaFoldDB" id="A0A9Q1LZ42"/>
<dbReference type="SUPFAM" id="SSF52047">
    <property type="entry name" value="RNI-like"/>
    <property type="match status" value="1"/>
</dbReference>
<keyword evidence="2" id="KW-1185">Reference proteome</keyword>
<evidence type="ECO:0000313" key="2">
    <source>
        <dbReference type="Proteomes" id="UP001152561"/>
    </source>
</evidence>
<gene>
    <name evidence="1" type="ORF">K7X08_021288</name>
</gene>
<protein>
    <submittedName>
        <fullName evidence="1">Uncharacterized protein</fullName>
    </submittedName>
</protein>
<accession>A0A9Q1LZ42</accession>
<name>A0A9Q1LZ42_9SOLA</name>
<comment type="caution">
    <text evidence="1">The sequence shown here is derived from an EMBL/GenBank/DDBJ whole genome shotgun (WGS) entry which is preliminary data.</text>
</comment>
<proteinExistence type="predicted"/>
<dbReference type="Proteomes" id="UP001152561">
    <property type="component" value="Unassembled WGS sequence"/>
</dbReference>
<organism evidence="1 2">
    <name type="scientific">Anisodus acutangulus</name>
    <dbReference type="NCBI Taxonomy" id="402998"/>
    <lineage>
        <taxon>Eukaryota</taxon>
        <taxon>Viridiplantae</taxon>
        <taxon>Streptophyta</taxon>
        <taxon>Embryophyta</taxon>
        <taxon>Tracheophyta</taxon>
        <taxon>Spermatophyta</taxon>
        <taxon>Magnoliopsida</taxon>
        <taxon>eudicotyledons</taxon>
        <taxon>Gunneridae</taxon>
        <taxon>Pentapetalae</taxon>
        <taxon>asterids</taxon>
        <taxon>lamiids</taxon>
        <taxon>Solanales</taxon>
        <taxon>Solanaceae</taxon>
        <taxon>Solanoideae</taxon>
        <taxon>Hyoscyameae</taxon>
        <taxon>Anisodus</taxon>
    </lineage>
</organism>
<dbReference type="EMBL" id="JAJAGQ010000012">
    <property type="protein sequence ID" value="KAJ8548052.1"/>
    <property type="molecule type" value="Genomic_DNA"/>
</dbReference>